<feature type="domain" description="PD-(D/E)XK endonuclease-like" evidence="10">
    <location>
        <begin position="151"/>
        <end position="310"/>
    </location>
</feature>
<dbReference type="SUPFAM" id="SSF52980">
    <property type="entry name" value="Restriction endonuclease-like"/>
    <property type="match status" value="1"/>
</dbReference>
<gene>
    <name evidence="12" type="ORF">COS99_08690</name>
</gene>
<evidence type="ECO:0000259" key="10">
    <source>
        <dbReference type="Pfam" id="PF12705"/>
    </source>
</evidence>
<dbReference type="InterPro" id="IPR038726">
    <property type="entry name" value="PDDEXK_AddAB-type"/>
</dbReference>
<evidence type="ECO:0000259" key="11">
    <source>
        <dbReference type="Pfam" id="PF13361"/>
    </source>
</evidence>
<dbReference type="Pfam" id="PF12705">
    <property type="entry name" value="PDDEXK_1"/>
    <property type="match status" value="1"/>
</dbReference>
<evidence type="ECO:0000256" key="1">
    <source>
        <dbReference type="ARBA" id="ARBA00022722"/>
    </source>
</evidence>
<dbReference type="InterPro" id="IPR011335">
    <property type="entry name" value="Restrct_endonuc-II-like"/>
</dbReference>
<evidence type="ECO:0000256" key="3">
    <source>
        <dbReference type="ARBA" id="ARBA00022763"/>
    </source>
</evidence>
<dbReference type="InterPro" id="IPR027417">
    <property type="entry name" value="P-loop_NTPase"/>
</dbReference>
<evidence type="ECO:0000313" key="12">
    <source>
        <dbReference type="EMBL" id="PIU40786.1"/>
    </source>
</evidence>
<evidence type="ECO:0000256" key="2">
    <source>
        <dbReference type="ARBA" id="ARBA00022741"/>
    </source>
</evidence>
<sequence length="321" mass="36897">AKGLEAPVVILADPLGVAGDYDPLLHVKRTKNKSVGYFGITRSIGEYASDLLAMPRNWEDHTREEKAYESAEEKRLDYVAVTRAKNILVITTYHEGNKKKAWELFFKYLKDMPKLAIKKLIEPRKRRSIAISEKEWEKEKKKIEEGILKVCEESYHRASVTGIVESPEIFAGEGKEGLIWGGIVHKALEACGKGKRGKVESLAKNWMVEEGKPLGDLKKLLGLVDGIMKSDMWKRMLKSEERYFELPFSALNPGDTVIKGVMDMIFKETDGWVIVDYKTDDFDKYSKRKEAYENQLKMYAELWEKMTGEKVKERLLCKVNY</sequence>
<dbReference type="SUPFAM" id="SSF52540">
    <property type="entry name" value="P-loop containing nucleoside triphosphate hydrolases"/>
    <property type="match status" value="1"/>
</dbReference>
<name>A0A2J0L0N2_9BACT</name>
<keyword evidence="8" id="KW-0238">DNA-binding</keyword>
<keyword evidence="6" id="KW-0269">Exonuclease</keyword>
<protein>
    <recommendedName>
        <fullName evidence="14">DNA helicase</fullName>
    </recommendedName>
</protein>
<dbReference type="Pfam" id="PF13361">
    <property type="entry name" value="UvrD_C"/>
    <property type="match status" value="1"/>
</dbReference>
<reference evidence="12 13" key="1">
    <citation type="submission" date="2017-09" db="EMBL/GenBank/DDBJ databases">
        <title>Depth-based differentiation of microbial function through sediment-hosted aquifers and enrichment of novel symbionts in the deep terrestrial subsurface.</title>
        <authorList>
            <person name="Probst A.J."/>
            <person name="Ladd B."/>
            <person name="Jarett J.K."/>
            <person name="Geller-Mcgrath D.E."/>
            <person name="Sieber C.M."/>
            <person name="Emerson J.B."/>
            <person name="Anantharaman K."/>
            <person name="Thomas B.C."/>
            <person name="Malmstrom R."/>
            <person name="Stieglmeier M."/>
            <person name="Klingl A."/>
            <person name="Woyke T."/>
            <person name="Ryan C.M."/>
            <person name="Banfield J.F."/>
        </authorList>
    </citation>
    <scope>NUCLEOTIDE SEQUENCE [LARGE SCALE GENOMIC DNA]</scope>
    <source>
        <strain evidence="12">CG07_land_8_20_14_0_80_42_15</strain>
    </source>
</reference>
<evidence type="ECO:0000256" key="4">
    <source>
        <dbReference type="ARBA" id="ARBA00022801"/>
    </source>
</evidence>
<evidence type="ECO:0000256" key="9">
    <source>
        <dbReference type="ARBA" id="ARBA00023204"/>
    </source>
</evidence>
<dbReference type="Gene3D" id="3.40.50.300">
    <property type="entry name" value="P-loop containing nucleotide triphosphate hydrolases"/>
    <property type="match status" value="1"/>
</dbReference>
<dbReference type="Proteomes" id="UP000230052">
    <property type="component" value="Unassembled WGS sequence"/>
</dbReference>
<dbReference type="GO" id="GO:0003677">
    <property type="term" value="F:DNA binding"/>
    <property type="evidence" value="ECO:0007669"/>
    <property type="project" value="UniProtKB-KW"/>
</dbReference>
<evidence type="ECO:0008006" key="14">
    <source>
        <dbReference type="Google" id="ProtNLM"/>
    </source>
</evidence>
<organism evidence="12 13">
    <name type="scientific">Candidatus Aquitaenariimonas noxiae</name>
    <dbReference type="NCBI Taxonomy" id="1974741"/>
    <lineage>
        <taxon>Bacteria</taxon>
        <taxon>Pseudomonadati</taxon>
        <taxon>Candidatus Omnitrophota</taxon>
        <taxon>Candidatus Aquitaenariimonas</taxon>
    </lineage>
</organism>
<keyword evidence="2" id="KW-0547">Nucleotide-binding</keyword>
<dbReference type="AlphaFoldDB" id="A0A2J0L0N2"/>
<accession>A0A2J0L0N2</accession>
<dbReference type="InterPro" id="IPR014017">
    <property type="entry name" value="DNA_helicase_UvrD-like_C"/>
</dbReference>
<evidence type="ECO:0000256" key="6">
    <source>
        <dbReference type="ARBA" id="ARBA00022839"/>
    </source>
</evidence>
<dbReference type="GO" id="GO:0006281">
    <property type="term" value="P:DNA repair"/>
    <property type="evidence" value="ECO:0007669"/>
    <property type="project" value="UniProtKB-KW"/>
</dbReference>
<dbReference type="EMBL" id="PEWV01000078">
    <property type="protein sequence ID" value="PIU40786.1"/>
    <property type="molecule type" value="Genomic_DNA"/>
</dbReference>
<keyword evidence="4" id="KW-0378">Hydrolase</keyword>
<evidence type="ECO:0000256" key="8">
    <source>
        <dbReference type="ARBA" id="ARBA00023125"/>
    </source>
</evidence>
<evidence type="ECO:0000313" key="13">
    <source>
        <dbReference type="Proteomes" id="UP000230052"/>
    </source>
</evidence>
<comment type="caution">
    <text evidence="12">The sequence shown here is derived from an EMBL/GenBank/DDBJ whole genome shotgun (WGS) entry which is preliminary data.</text>
</comment>
<dbReference type="GO" id="GO:0004527">
    <property type="term" value="F:exonuclease activity"/>
    <property type="evidence" value="ECO:0007669"/>
    <property type="project" value="UniProtKB-KW"/>
</dbReference>
<keyword evidence="7" id="KW-0067">ATP-binding</keyword>
<evidence type="ECO:0000256" key="7">
    <source>
        <dbReference type="ARBA" id="ARBA00022840"/>
    </source>
</evidence>
<dbReference type="InterPro" id="IPR011604">
    <property type="entry name" value="PDDEXK-like_dom_sf"/>
</dbReference>
<keyword evidence="1" id="KW-0540">Nuclease</keyword>
<keyword evidence="3" id="KW-0227">DNA damage</keyword>
<dbReference type="GO" id="GO:0005524">
    <property type="term" value="F:ATP binding"/>
    <property type="evidence" value="ECO:0007669"/>
    <property type="project" value="UniProtKB-KW"/>
</dbReference>
<feature type="non-terminal residue" evidence="12">
    <location>
        <position position="1"/>
    </location>
</feature>
<dbReference type="Gene3D" id="3.90.320.10">
    <property type="match status" value="1"/>
</dbReference>
<dbReference type="GO" id="GO:0004386">
    <property type="term" value="F:helicase activity"/>
    <property type="evidence" value="ECO:0007669"/>
    <property type="project" value="UniProtKB-KW"/>
</dbReference>
<keyword evidence="9" id="KW-0234">DNA repair</keyword>
<proteinExistence type="predicted"/>
<feature type="domain" description="UvrD-like helicase C-terminal" evidence="11">
    <location>
        <begin position="1"/>
        <end position="93"/>
    </location>
</feature>
<evidence type="ECO:0000256" key="5">
    <source>
        <dbReference type="ARBA" id="ARBA00022806"/>
    </source>
</evidence>
<keyword evidence="5" id="KW-0347">Helicase</keyword>